<protein>
    <submittedName>
        <fullName evidence="2">Uncharacterized protein</fullName>
    </submittedName>
</protein>
<name>A0A4Z1JMY0_9HELO</name>
<dbReference type="AlphaFoldDB" id="A0A4Z1JMY0"/>
<dbReference type="OrthoDB" id="3553597at2759"/>
<evidence type="ECO:0000313" key="2">
    <source>
        <dbReference type="EMBL" id="TGO70277.1"/>
    </source>
</evidence>
<organism evidence="2 3">
    <name type="scientific">Botryotinia narcissicola</name>
    <dbReference type="NCBI Taxonomy" id="278944"/>
    <lineage>
        <taxon>Eukaryota</taxon>
        <taxon>Fungi</taxon>
        <taxon>Dikarya</taxon>
        <taxon>Ascomycota</taxon>
        <taxon>Pezizomycotina</taxon>
        <taxon>Leotiomycetes</taxon>
        <taxon>Helotiales</taxon>
        <taxon>Sclerotiniaceae</taxon>
        <taxon>Botryotinia</taxon>
    </lineage>
</organism>
<accession>A0A4Z1JMY0</accession>
<reference evidence="2 3" key="1">
    <citation type="submission" date="2017-12" db="EMBL/GenBank/DDBJ databases">
        <title>Comparative genomics of Botrytis spp.</title>
        <authorList>
            <person name="Valero-Jimenez C.A."/>
            <person name="Tapia P."/>
            <person name="Veloso J."/>
            <person name="Silva-Moreno E."/>
            <person name="Staats M."/>
            <person name="Valdes J.H."/>
            <person name="Van Kan J.A.L."/>
        </authorList>
    </citation>
    <scope>NUCLEOTIDE SEQUENCE [LARGE SCALE GENOMIC DNA]</scope>
    <source>
        <strain evidence="2 3">MUCL2120</strain>
    </source>
</reference>
<dbReference type="Proteomes" id="UP000297452">
    <property type="component" value="Unassembled WGS sequence"/>
</dbReference>
<comment type="caution">
    <text evidence="2">The sequence shown here is derived from an EMBL/GenBank/DDBJ whole genome shotgun (WGS) entry which is preliminary data.</text>
</comment>
<sequence length="264" mass="29606">MASSAGARITELDPKKKKKSPADALLFSNEGESTNKLAGINIKIKVTQSLARMAPYLGLPNGDAVKTVLESPEFRPWFEELYHAAIYPRTLKAPNSKPPSLLTAQKKILRGKTFGDRKYSSVSLNKTGWEEADHYASCLYRLCVENTLSRNGLFRKHQMSMIEKETRMWMCIIRATLDANRLITRTKAQKRKNLSIDEDSSVGELLDQPSASVFGYKSGNLIPDINSTPCKLRKQHQFSSPQSSLMDKSDHPMRSLDQAIREGS</sequence>
<feature type="compositionally biased region" description="Basic and acidic residues" evidence="1">
    <location>
        <begin position="247"/>
        <end position="264"/>
    </location>
</feature>
<feature type="region of interest" description="Disordered" evidence="1">
    <location>
        <begin position="1"/>
        <end position="21"/>
    </location>
</feature>
<dbReference type="EMBL" id="PQXJ01000002">
    <property type="protein sequence ID" value="TGO70277.1"/>
    <property type="molecule type" value="Genomic_DNA"/>
</dbReference>
<gene>
    <name evidence="2" type="ORF">BOTNAR_0002g00610</name>
</gene>
<proteinExistence type="predicted"/>
<feature type="region of interest" description="Disordered" evidence="1">
    <location>
        <begin position="233"/>
        <end position="264"/>
    </location>
</feature>
<evidence type="ECO:0000256" key="1">
    <source>
        <dbReference type="SAM" id="MobiDB-lite"/>
    </source>
</evidence>
<keyword evidence="3" id="KW-1185">Reference proteome</keyword>
<evidence type="ECO:0000313" key="3">
    <source>
        <dbReference type="Proteomes" id="UP000297452"/>
    </source>
</evidence>
<feature type="compositionally biased region" description="Polar residues" evidence="1">
    <location>
        <begin position="237"/>
        <end position="246"/>
    </location>
</feature>